<dbReference type="InterPro" id="IPR003325">
    <property type="entry name" value="TerD"/>
</dbReference>
<evidence type="ECO:0000259" key="2">
    <source>
        <dbReference type="Pfam" id="PF02342"/>
    </source>
</evidence>
<dbReference type="Gene3D" id="2.60.60.30">
    <property type="entry name" value="sav2460 like domains"/>
    <property type="match status" value="1"/>
</dbReference>
<keyword evidence="4" id="KW-1185">Reference proteome</keyword>
<dbReference type="PANTHER" id="PTHR32097:SF4">
    <property type="entry name" value="GENERAL STRESS PROTEIN 16U"/>
    <property type="match status" value="1"/>
</dbReference>
<name>A0A919PEM6_9ACTN</name>
<comment type="similarity">
    <text evidence="1">Belongs to the CAPAB/TerDEXZ family.</text>
</comment>
<dbReference type="InterPro" id="IPR051324">
    <property type="entry name" value="Stress/Tellurium_Resist"/>
</dbReference>
<evidence type="ECO:0000313" key="4">
    <source>
        <dbReference type="Proteomes" id="UP000660611"/>
    </source>
</evidence>
<dbReference type="EMBL" id="BONQ01000017">
    <property type="protein sequence ID" value="GIG42787.1"/>
    <property type="molecule type" value="Genomic_DNA"/>
</dbReference>
<sequence>MSVPKEMKRGANVTLTREIPDLRGVVLGVQFDAGLERVLTDNIVVAAILCRGDGEALSDRHFVYFNQLASPDLSVQQLREVVGEDHDQIEVDLSAAPAEVTRIVVVMYVNEGTAVRRTLGRLKTCVIRVLNLDGNAELIRSENLAPALNLETGLALGELYRHSGGWKFKVIGDGYANGVTALAADYGIRL</sequence>
<dbReference type="PANTHER" id="PTHR32097">
    <property type="entry name" value="CAMP-BINDING PROTEIN 1-RELATED"/>
    <property type="match status" value="1"/>
</dbReference>
<dbReference type="Pfam" id="PF02342">
    <property type="entry name" value="TerD"/>
    <property type="match status" value="1"/>
</dbReference>
<reference evidence="3" key="1">
    <citation type="submission" date="2021-01" db="EMBL/GenBank/DDBJ databases">
        <title>Whole genome shotgun sequence of Dactylosporangium siamense NBRC 106093.</title>
        <authorList>
            <person name="Komaki H."/>
            <person name="Tamura T."/>
        </authorList>
    </citation>
    <scope>NUCLEOTIDE SEQUENCE</scope>
    <source>
        <strain evidence="3">NBRC 106093</strain>
    </source>
</reference>
<dbReference type="RefSeq" id="WP_203844663.1">
    <property type="nucleotide sequence ID" value="NZ_BAAAVW010000002.1"/>
</dbReference>
<dbReference type="AlphaFoldDB" id="A0A919PEM6"/>
<dbReference type="Proteomes" id="UP000660611">
    <property type="component" value="Unassembled WGS sequence"/>
</dbReference>
<feature type="domain" description="TerD" evidence="2">
    <location>
        <begin position="6"/>
        <end position="186"/>
    </location>
</feature>
<proteinExistence type="inferred from homology"/>
<gene>
    <name evidence="3" type="ORF">Dsi01nite_008280</name>
</gene>
<organism evidence="3 4">
    <name type="scientific">Dactylosporangium siamense</name>
    <dbReference type="NCBI Taxonomy" id="685454"/>
    <lineage>
        <taxon>Bacteria</taxon>
        <taxon>Bacillati</taxon>
        <taxon>Actinomycetota</taxon>
        <taxon>Actinomycetes</taxon>
        <taxon>Micromonosporales</taxon>
        <taxon>Micromonosporaceae</taxon>
        <taxon>Dactylosporangium</taxon>
    </lineage>
</organism>
<evidence type="ECO:0000256" key="1">
    <source>
        <dbReference type="ARBA" id="ARBA00008775"/>
    </source>
</evidence>
<dbReference type="CDD" id="cd06974">
    <property type="entry name" value="TerD_like"/>
    <property type="match status" value="1"/>
</dbReference>
<comment type="caution">
    <text evidence="3">The sequence shown here is derived from an EMBL/GenBank/DDBJ whole genome shotgun (WGS) entry which is preliminary data.</text>
</comment>
<evidence type="ECO:0000313" key="3">
    <source>
        <dbReference type="EMBL" id="GIG42787.1"/>
    </source>
</evidence>
<protein>
    <submittedName>
        <fullName evidence="3">Chemical-damaging agent resistance protein C</fullName>
    </submittedName>
</protein>
<accession>A0A919PEM6</accession>